<dbReference type="RefSeq" id="WP_182803822.1">
    <property type="nucleotide sequence ID" value="NZ_CP060007.1"/>
</dbReference>
<keyword evidence="1" id="KW-0732">Signal</keyword>
<name>A0A7G5XHX6_9BACT</name>
<dbReference type="Pfam" id="PF03572">
    <property type="entry name" value="Peptidase_S41"/>
    <property type="match status" value="1"/>
</dbReference>
<dbReference type="GO" id="GO:0006508">
    <property type="term" value="P:proteolysis"/>
    <property type="evidence" value="ECO:0007669"/>
    <property type="project" value="InterPro"/>
</dbReference>
<dbReference type="Gene3D" id="3.90.226.10">
    <property type="entry name" value="2-enoyl-CoA Hydratase, Chain A, domain 1"/>
    <property type="match status" value="1"/>
</dbReference>
<gene>
    <name evidence="3" type="ORF">H4075_02455</name>
</gene>
<proteinExistence type="predicted"/>
<dbReference type="GO" id="GO:0008236">
    <property type="term" value="F:serine-type peptidase activity"/>
    <property type="evidence" value="ECO:0007669"/>
    <property type="project" value="InterPro"/>
</dbReference>
<dbReference type="InterPro" id="IPR005151">
    <property type="entry name" value="Tail-specific_protease"/>
</dbReference>
<dbReference type="SUPFAM" id="SSF52096">
    <property type="entry name" value="ClpP/crotonase"/>
    <property type="match status" value="1"/>
</dbReference>
<protein>
    <recommendedName>
        <fullName evidence="2">Tail specific protease domain-containing protein</fullName>
    </recommendedName>
</protein>
<feature type="domain" description="Tail specific protease" evidence="2">
    <location>
        <begin position="245"/>
        <end position="445"/>
    </location>
</feature>
<organism evidence="3 4">
    <name type="scientific">Lacibacter sediminis</name>
    <dbReference type="NCBI Taxonomy" id="2760713"/>
    <lineage>
        <taxon>Bacteria</taxon>
        <taxon>Pseudomonadati</taxon>
        <taxon>Bacteroidota</taxon>
        <taxon>Chitinophagia</taxon>
        <taxon>Chitinophagales</taxon>
        <taxon>Chitinophagaceae</taxon>
        <taxon>Lacibacter</taxon>
    </lineage>
</organism>
<dbReference type="EMBL" id="CP060007">
    <property type="protein sequence ID" value="QNA45079.1"/>
    <property type="molecule type" value="Genomic_DNA"/>
</dbReference>
<dbReference type="InterPro" id="IPR029045">
    <property type="entry name" value="ClpP/crotonase-like_dom_sf"/>
</dbReference>
<dbReference type="Proteomes" id="UP000515344">
    <property type="component" value="Chromosome"/>
</dbReference>
<accession>A0A7G5XHX6</accession>
<dbReference type="AlphaFoldDB" id="A0A7G5XHX6"/>
<sequence>MKKAIQVFVFLFSFGSVYAQSNGADGSSLFSAEQLRADLDSLHSWVLSSHPKLYSNADSMATEKKWQQVRSELKSSMSRSAFMKILAPLLAQYNDAHTFVETDFESPDLLVFKANGGRFLSYEVTIEGNEVWVKKDIDSLVQVKPGSRILSINDKPIQEIITELYNAMSGDYKANRLASVSRLFGFLLWNQYSWSAPFSIQLKEPDGAVRSIKSSAVSVDDYLKNLFPSPLWTMDIYPDENLAVIECRSYSGNMERIREKLDSFFTIIKQKNIQHVALDLRRNGGGNSAIGTLFLSYLTQKPLISVNSKSFRESKRLHELPADFWLKKQFDNALKTWKRDGEFLTTYFESDSPPALAKPELFFRGQFYLLTSARTYSSAHMTAMQVKCSNLGVIIGQPTGEQIDLTGEILSSKLPNTNILVYIPTARFTASCKWKEKMGVQPDHIVAFDPKHLTHAVDTEIAYLKQLIKTKK</sequence>
<keyword evidence="4" id="KW-1185">Reference proteome</keyword>
<evidence type="ECO:0000256" key="1">
    <source>
        <dbReference type="SAM" id="SignalP"/>
    </source>
</evidence>
<evidence type="ECO:0000313" key="4">
    <source>
        <dbReference type="Proteomes" id="UP000515344"/>
    </source>
</evidence>
<reference evidence="4" key="1">
    <citation type="submission" date="2020-08" db="EMBL/GenBank/DDBJ databases">
        <title>Lacibacter sp. S13-6-6 genome sequencing.</title>
        <authorList>
            <person name="Jin L."/>
        </authorList>
    </citation>
    <scope>NUCLEOTIDE SEQUENCE [LARGE SCALE GENOMIC DNA]</scope>
    <source>
        <strain evidence="4">S13-6-6</strain>
    </source>
</reference>
<evidence type="ECO:0000313" key="3">
    <source>
        <dbReference type="EMBL" id="QNA45079.1"/>
    </source>
</evidence>
<feature type="signal peptide" evidence="1">
    <location>
        <begin position="1"/>
        <end position="19"/>
    </location>
</feature>
<dbReference type="KEGG" id="lacs:H4075_02455"/>
<evidence type="ECO:0000259" key="2">
    <source>
        <dbReference type="Pfam" id="PF03572"/>
    </source>
</evidence>
<feature type="chain" id="PRO_5028996930" description="Tail specific protease domain-containing protein" evidence="1">
    <location>
        <begin position="20"/>
        <end position="472"/>
    </location>
</feature>